<keyword evidence="2" id="KW-1185">Reference proteome</keyword>
<gene>
    <name evidence="1" type="ORF">CKO42_07845</name>
</gene>
<sequence>MMRVLLDTHAFLWWTTNNPQLSVGVDDAVVIQVLLALIRHPGLGPAEVVRSLRGHSPPIVLEQVVAVFARYALEEVGKKGGSTND</sequence>
<name>A0A9X0W7M9_9GAMM</name>
<evidence type="ECO:0000313" key="2">
    <source>
        <dbReference type="Proteomes" id="UP001138768"/>
    </source>
</evidence>
<comment type="caution">
    <text evidence="1">The sequence shown here is derived from an EMBL/GenBank/DDBJ whole genome shotgun (WGS) entry which is preliminary data.</text>
</comment>
<reference evidence="1 2" key="1">
    <citation type="journal article" date="2020" name="Microorganisms">
        <title>Osmotic Adaptation and Compatible Solute Biosynthesis of Phototrophic Bacteria as Revealed from Genome Analyses.</title>
        <authorList>
            <person name="Imhoff J.F."/>
            <person name="Rahn T."/>
            <person name="Kunzel S."/>
            <person name="Keller A."/>
            <person name="Neulinger S.C."/>
        </authorList>
    </citation>
    <scope>NUCLEOTIDE SEQUENCE [LARGE SCALE GENOMIC DNA]</scope>
    <source>
        <strain evidence="1 2">DSM 25653</strain>
    </source>
</reference>
<evidence type="ECO:0000313" key="1">
    <source>
        <dbReference type="EMBL" id="MBK1618351.1"/>
    </source>
</evidence>
<dbReference type="EMBL" id="NRRY01000009">
    <property type="protein sequence ID" value="MBK1618351.1"/>
    <property type="molecule type" value="Genomic_DNA"/>
</dbReference>
<proteinExistence type="predicted"/>
<accession>A0A9X0W7M9</accession>
<protein>
    <recommendedName>
        <fullName evidence="3">PIN domain-containing protein</fullName>
    </recommendedName>
</protein>
<dbReference type="Proteomes" id="UP001138768">
    <property type="component" value="Unassembled WGS sequence"/>
</dbReference>
<evidence type="ECO:0008006" key="3">
    <source>
        <dbReference type="Google" id="ProtNLM"/>
    </source>
</evidence>
<dbReference type="AlphaFoldDB" id="A0A9X0W7M9"/>
<organism evidence="1 2">
    <name type="scientific">Lamprobacter modestohalophilus</name>
    <dbReference type="NCBI Taxonomy" id="1064514"/>
    <lineage>
        <taxon>Bacteria</taxon>
        <taxon>Pseudomonadati</taxon>
        <taxon>Pseudomonadota</taxon>
        <taxon>Gammaproteobacteria</taxon>
        <taxon>Chromatiales</taxon>
        <taxon>Chromatiaceae</taxon>
        <taxon>Lamprobacter</taxon>
    </lineage>
</organism>